<dbReference type="InterPro" id="IPR027417">
    <property type="entry name" value="P-loop_NTPase"/>
</dbReference>
<dbReference type="GO" id="GO:0005525">
    <property type="term" value="F:GTP binding"/>
    <property type="evidence" value="ECO:0007669"/>
    <property type="project" value="InterPro"/>
</dbReference>
<keyword evidence="3" id="KW-1185">Reference proteome</keyword>
<organism evidence="2 3">
    <name type="scientific">Panaeolus cyanescens</name>
    <dbReference type="NCBI Taxonomy" id="181874"/>
    <lineage>
        <taxon>Eukaryota</taxon>
        <taxon>Fungi</taxon>
        <taxon>Dikarya</taxon>
        <taxon>Basidiomycota</taxon>
        <taxon>Agaricomycotina</taxon>
        <taxon>Agaricomycetes</taxon>
        <taxon>Agaricomycetidae</taxon>
        <taxon>Agaricales</taxon>
        <taxon>Agaricineae</taxon>
        <taxon>Galeropsidaceae</taxon>
        <taxon>Panaeolus</taxon>
    </lineage>
</organism>
<sequence>MPSSEAISDEGTPRGPEISLQRIQWYEPPRYPGPSNLVFILIGPTGSGKSTFLECLASDRTMGISGNTLHGVTEEVTMYRMSCDNPQVQPSDIYFLDTPGLLDCRVPESKSLRVAEEWSKRHHLSINRILLFDRITDRRMTYSKQGMLQTFRRIAGSEETYFKISIVTTMWDQLWKEEQRTTANKRFEELIRHYKDMTQRGTQVHKFMNTPESALDIISASKDARARAQPSSWTRVPFPGFAFSRRSTARHIKDQISLDHRIGQNLLERWQALFDQLKVTDSNIAHELEMSMEEPDMTRIEKEELMRIHGTRKAELENDLRVVEMEIYILLNRTMVKTQSEIFTYTVQSGLKPPKGKPVEIEDIRNMLRTDPGLFLFLQDKS</sequence>
<dbReference type="Proteomes" id="UP000284842">
    <property type="component" value="Unassembled WGS sequence"/>
</dbReference>
<proteinExistence type="predicted"/>
<gene>
    <name evidence="2" type="ORF">CVT24_010583</name>
</gene>
<dbReference type="Pfam" id="PF01926">
    <property type="entry name" value="MMR_HSR1"/>
    <property type="match status" value="1"/>
</dbReference>
<comment type="caution">
    <text evidence="2">The sequence shown here is derived from an EMBL/GenBank/DDBJ whole genome shotgun (WGS) entry which is preliminary data.</text>
</comment>
<dbReference type="InterPro" id="IPR006073">
    <property type="entry name" value="GTP-bd"/>
</dbReference>
<dbReference type="EMBL" id="NHTK01005557">
    <property type="protein sequence ID" value="PPQ76584.1"/>
    <property type="molecule type" value="Genomic_DNA"/>
</dbReference>
<name>A0A409WDI4_9AGAR</name>
<dbReference type="SUPFAM" id="SSF52540">
    <property type="entry name" value="P-loop containing nucleoside triphosphate hydrolases"/>
    <property type="match status" value="1"/>
</dbReference>
<dbReference type="InParanoid" id="A0A409WDI4"/>
<evidence type="ECO:0000313" key="3">
    <source>
        <dbReference type="Proteomes" id="UP000284842"/>
    </source>
</evidence>
<feature type="domain" description="G" evidence="1">
    <location>
        <begin position="40"/>
        <end position="123"/>
    </location>
</feature>
<dbReference type="STRING" id="181874.A0A409WDI4"/>
<accession>A0A409WDI4</accession>
<dbReference type="AlphaFoldDB" id="A0A409WDI4"/>
<evidence type="ECO:0000259" key="1">
    <source>
        <dbReference type="Pfam" id="PF01926"/>
    </source>
</evidence>
<dbReference type="Gene3D" id="3.40.50.300">
    <property type="entry name" value="P-loop containing nucleotide triphosphate hydrolases"/>
    <property type="match status" value="1"/>
</dbReference>
<reference evidence="2 3" key="1">
    <citation type="journal article" date="2018" name="Evol. Lett.">
        <title>Horizontal gene cluster transfer increased hallucinogenic mushroom diversity.</title>
        <authorList>
            <person name="Reynolds H.T."/>
            <person name="Vijayakumar V."/>
            <person name="Gluck-Thaler E."/>
            <person name="Korotkin H.B."/>
            <person name="Matheny P.B."/>
            <person name="Slot J.C."/>
        </authorList>
    </citation>
    <scope>NUCLEOTIDE SEQUENCE [LARGE SCALE GENOMIC DNA]</scope>
    <source>
        <strain evidence="2 3">2629</strain>
    </source>
</reference>
<protein>
    <recommendedName>
        <fullName evidence="1">G domain-containing protein</fullName>
    </recommendedName>
</protein>
<evidence type="ECO:0000313" key="2">
    <source>
        <dbReference type="EMBL" id="PPQ76584.1"/>
    </source>
</evidence>
<dbReference type="CDD" id="cd00882">
    <property type="entry name" value="Ras_like_GTPase"/>
    <property type="match status" value="1"/>
</dbReference>
<dbReference type="OrthoDB" id="8954335at2759"/>